<dbReference type="PANTHER" id="PTHR39515:SF2">
    <property type="entry name" value="HTH-TYPE TRANSCRIPTIONAL REGULATOR RV0880"/>
    <property type="match status" value="1"/>
</dbReference>
<sequence>MDLSTETANALQRLFRLFRRLSAPSELSLTAVSTLSTLERTGPHRLTELAAREGVTQPAMTQLVSRLQEAGLAARATDPSDGRVVLVHLTEAGRATLARRRELRAERLKELLDRLSPDERSALAAALPAIDALTRLEPEEQPRPGATASPPAPVPDPTPDVPNGAPT</sequence>
<evidence type="ECO:0000313" key="3">
    <source>
        <dbReference type="EMBL" id="RKN45725.1"/>
    </source>
</evidence>
<keyword evidence="4" id="KW-1185">Reference proteome</keyword>
<dbReference type="Proteomes" id="UP000272474">
    <property type="component" value="Unassembled WGS sequence"/>
</dbReference>
<feature type="compositionally biased region" description="Pro residues" evidence="1">
    <location>
        <begin position="150"/>
        <end position="160"/>
    </location>
</feature>
<organism evidence="3 4">
    <name type="scientific">Streptomyces hoynatensis</name>
    <dbReference type="NCBI Taxonomy" id="1141874"/>
    <lineage>
        <taxon>Bacteria</taxon>
        <taxon>Bacillati</taxon>
        <taxon>Actinomycetota</taxon>
        <taxon>Actinomycetes</taxon>
        <taxon>Kitasatosporales</taxon>
        <taxon>Streptomycetaceae</taxon>
        <taxon>Streptomyces</taxon>
    </lineage>
</organism>
<dbReference type="GO" id="GO:0003700">
    <property type="term" value="F:DNA-binding transcription factor activity"/>
    <property type="evidence" value="ECO:0007669"/>
    <property type="project" value="InterPro"/>
</dbReference>
<dbReference type="InterPro" id="IPR000835">
    <property type="entry name" value="HTH_MarR-typ"/>
</dbReference>
<dbReference type="InterPro" id="IPR036390">
    <property type="entry name" value="WH_DNA-bd_sf"/>
</dbReference>
<evidence type="ECO:0000313" key="4">
    <source>
        <dbReference type="Proteomes" id="UP000272474"/>
    </source>
</evidence>
<dbReference type="PANTHER" id="PTHR39515">
    <property type="entry name" value="CONSERVED PROTEIN"/>
    <property type="match status" value="1"/>
</dbReference>
<reference evidence="3 4" key="1">
    <citation type="journal article" date="2014" name="Int. J. Syst. Evol. Microbiol.">
        <title>Streptomyces hoynatensis sp. nov., isolated from deep marine sediment.</title>
        <authorList>
            <person name="Veyisoglu A."/>
            <person name="Sahin N."/>
        </authorList>
    </citation>
    <scope>NUCLEOTIDE SEQUENCE [LARGE SCALE GENOMIC DNA]</scope>
    <source>
        <strain evidence="3 4">KCTC 29097</strain>
    </source>
</reference>
<dbReference type="AlphaFoldDB" id="A0A3A9ZC14"/>
<dbReference type="OrthoDB" id="8966183at2"/>
<feature type="region of interest" description="Disordered" evidence="1">
    <location>
        <begin position="132"/>
        <end position="167"/>
    </location>
</feature>
<dbReference type="SUPFAM" id="SSF46785">
    <property type="entry name" value="Winged helix' DNA-binding domain"/>
    <property type="match status" value="1"/>
</dbReference>
<proteinExistence type="predicted"/>
<gene>
    <name evidence="3" type="ORF">D7294_04495</name>
</gene>
<dbReference type="Gene3D" id="1.10.10.10">
    <property type="entry name" value="Winged helix-like DNA-binding domain superfamily/Winged helix DNA-binding domain"/>
    <property type="match status" value="1"/>
</dbReference>
<evidence type="ECO:0000256" key="1">
    <source>
        <dbReference type="SAM" id="MobiDB-lite"/>
    </source>
</evidence>
<dbReference type="EMBL" id="RBAL01000002">
    <property type="protein sequence ID" value="RKN45725.1"/>
    <property type="molecule type" value="Genomic_DNA"/>
</dbReference>
<dbReference type="InterPro" id="IPR052526">
    <property type="entry name" value="HTH-type_Bedaq_tolerance"/>
</dbReference>
<dbReference type="Pfam" id="PF01047">
    <property type="entry name" value="MarR"/>
    <property type="match status" value="1"/>
</dbReference>
<evidence type="ECO:0000259" key="2">
    <source>
        <dbReference type="PROSITE" id="PS50995"/>
    </source>
</evidence>
<dbReference type="InterPro" id="IPR036388">
    <property type="entry name" value="WH-like_DNA-bd_sf"/>
</dbReference>
<dbReference type="PROSITE" id="PS50995">
    <property type="entry name" value="HTH_MARR_2"/>
    <property type="match status" value="1"/>
</dbReference>
<protein>
    <submittedName>
        <fullName evidence="3">MarR family transcriptional regulator</fullName>
    </submittedName>
</protein>
<dbReference type="SMART" id="SM00347">
    <property type="entry name" value="HTH_MARR"/>
    <property type="match status" value="1"/>
</dbReference>
<accession>A0A3A9ZC14</accession>
<comment type="caution">
    <text evidence="3">The sequence shown here is derived from an EMBL/GenBank/DDBJ whole genome shotgun (WGS) entry which is preliminary data.</text>
</comment>
<feature type="domain" description="HTH marR-type" evidence="2">
    <location>
        <begin position="4"/>
        <end position="132"/>
    </location>
</feature>
<dbReference type="RefSeq" id="WP_120675717.1">
    <property type="nucleotide sequence ID" value="NZ_RBAL01000002.1"/>
</dbReference>
<name>A0A3A9ZC14_9ACTN</name>